<dbReference type="EMBL" id="JAATJA010000001">
    <property type="protein sequence ID" value="NJB67310.1"/>
    <property type="molecule type" value="Genomic_DNA"/>
</dbReference>
<reference evidence="1 2" key="1">
    <citation type="submission" date="2020-03" db="EMBL/GenBank/DDBJ databases">
        <title>Genomic Encyclopedia of Type Strains, Phase IV (KMG-IV): sequencing the most valuable type-strain genomes for metagenomic binning, comparative biology and taxonomic classification.</title>
        <authorList>
            <person name="Goeker M."/>
        </authorList>
    </citation>
    <scope>NUCLEOTIDE SEQUENCE [LARGE SCALE GENOMIC DNA]</scope>
    <source>
        <strain evidence="1 2">DSM 24233</strain>
    </source>
</reference>
<keyword evidence="2" id="KW-1185">Reference proteome</keyword>
<organism evidence="1 2">
    <name type="scientific">Desulfobaculum xiamenense</name>
    <dbReference type="NCBI Taxonomy" id="995050"/>
    <lineage>
        <taxon>Bacteria</taxon>
        <taxon>Pseudomonadati</taxon>
        <taxon>Thermodesulfobacteriota</taxon>
        <taxon>Desulfovibrionia</taxon>
        <taxon>Desulfovibrionales</taxon>
        <taxon>Desulfovibrionaceae</taxon>
        <taxon>Desulfobaculum</taxon>
    </lineage>
</organism>
<dbReference type="RefSeq" id="WP_167940374.1">
    <property type="nucleotide sequence ID" value="NZ_JAATJA010000001.1"/>
</dbReference>
<sequence length="268" mass="30266">MTSPSDAGPNLAELCGIAGNAHRRHMKLFVRHVAQRLAHAGLSAPDIEQALHAALEDYLKDSDFERECRITATRHTNERLAQENRGRDGMGRLIVEYAFIRAEGGPLVHPEDSEQDSLAREALVTGVLPRPVMRYFLISVRGTVRGIDGFESDSLLFGKDCASYRLGCATLETILVEFRSTGRDGRSSVDWSTIYDDRRVRRLGHEFIREIADTLTTLGEEHYQRILENIRQRDPERTATNHMTRTIARADVELIMSALRSALDRHTE</sequence>
<accession>A0A846QJR7</accession>
<dbReference type="AlphaFoldDB" id="A0A846QJR7"/>
<evidence type="ECO:0000313" key="2">
    <source>
        <dbReference type="Proteomes" id="UP000580856"/>
    </source>
</evidence>
<proteinExistence type="predicted"/>
<gene>
    <name evidence="1" type="ORF">GGQ74_000950</name>
</gene>
<dbReference type="Proteomes" id="UP000580856">
    <property type="component" value="Unassembled WGS sequence"/>
</dbReference>
<name>A0A846QJR7_9BACT</name>
<protein>
    <submittedName>
        <fullName evidence="1">Uncharacterized protein</fullName>
    </submittedName>
</protein>
<comment type="caution">
    <text evidence="1">The sequence shown here is derived from an EMBL/GenBank/DDBJ whole genome shotgun (WGS) entry which is preliminary data.</text>
</comment>
<evidence type="ECO:0000313" key="1">
    <source>
        <dbReference type="EMBL" id="NJB67310.1"/>
    </source>
</evidence>